<proteinExistence type="predicted"/>
<name>A0A2S4V024_9BASI</name>
<gene>
    <name evidence="1" type="ORF">PSHT_11901</name>
</gene>
<evidence type="ECO:0000313" key="1">
    <source>
        <dbReference type="EMBL" id="POW02879.1"/>
    </source>
</evidence>
<evidence type="ECO:0000313" key="2">
    <source>
        <dbReference type="Proteomes" id="UP000238274"/>
    </source>
</evidence>
<accession>A0A2S4V024</accession>
<sequence>MALFSHRNQAISEGLISFLMRGHVRNAITNHLTVKKCEPGISGRTMTARPGMGFLQRTPGITTRSRRGISHVSQLLLASNEALFSSLVSGNIRKAAANSFKVKKRDRAYPVGIVVSSNSKAKLDMICFIPASRINHPFVAWNQLRKPNFILFSSEERLNPALLNFLRILSASKLSSAVLFSFLVRGHIRKVITNNFTAKTRERAYPAGIVVPGTSKVKLDRICFITDYWKNHPFGAWNQLRESDFVLYSSETKLRFLLGER</sequence>
<dbReference type="EMBL" id="PKSM01000207">
    <property type="protein sequence ID" value="POW02879.1"/>
    <property type="molecule type" value="Genomic_DNA"/>
</dbReference>
<comment type="caution">
    <text evidence="1">The sequence shown here is derived from an EMBL/GenBank/DDBJ whole genome shotgun (WGS) entry which is preliminary data.</text>
</comment>
<protein>
    <submittedName>
        <fullName evidence="1">Uncharacterized protein</fullName>
    </submittedName>
</protein>
<dbReference type="Proteomes" id="UP000238274">
    <property type="component" value="Unassembled WGS sequence"/>
</dbReference>
<reference evidence="1 2" key="1">
    <citation type="submission" date="2017-12" db="EMBL/GenBank/DDBJ databases">
        <title>Gene loss provides genomic basis for host adaptation in cereal stripe rust fungi.</title>
        <authorList>
            <person name="Xia C."/>
        </authorList>
    </citation>
    <scope>NUCLEOTIDE SEQUENCE [LARGE SCALE GENOMIC DNA]</scope>
    <source>
        <strain evidence="1 2">93TX-2</strain>
    </source>
</reference>
<dbReference type="VEuPathDB" id="FungiDB:PSTT_10241"/>
<reference evidence="2" key="2">
    <citation type="journal article" date="2018" name="BMC Genomics">
        <title>Genomic insights into host adaptation between the wheat stripe rust pathogen (Puccinia striiformis f. sp. tritici) and the barley stripe rust pathogen (Puccinia striiformis f. sp. hordei).</title>
        <authorList>
            <person name="Xia C."/>
            <person name="Wang M."/>
            <person name="Yin C."/>
            <person name="Cornejo O.E."/>
            <person name="Hulbert S.H."/>
            <person name="Chen X."/>
        </authorList>
    </citation>
    <scope>NUCLEOTIDE SEQUENCE [LARGE SCALE GENOMIC DNA]</scope>
    <source>
        <strain evidence="2">93TX-2</strain>
    </source>
</reference>
<reference evidence="2" key="3">
    <citation type="journal article" date="2018" name="Mol. Plant Microbe Interact.">
        <title>Genome sequence resources for the wheat stripe rust pathogen (Puccinia striiformis f. sp. tritici) and the barley stripe rust pathogen (Puccinia striiformis f. sp. hordei).</title>
        <authorList>
            <person name="Xia C."/>
            <person name="Wang M."/>
            <person name="Yin C."/>
            <person name="Cornejo O.E."/>
            <person name="Hulbert S.H."/>
            <person name="Chen X."/>
        </authorList>
    </citation>
    <scope>NUCLEOTIDE SEQUENCE [LARGE SCALE GENOMIC DNA]</scope>
    <source>
        <strain evidence="2">93TX-2</strain>
    </source>
</reference>
<dbReference type="AlphaFoldDB" id="A0A2S4V024"/>
<organism evidence="1 2">
    <name type="scientific">Puccinia striiformis</name>
    <dbReference type="NCBI Taxonomy" id="27350"/>
    <lineage>
        <taxon>Eukaryota</taxon>
        <taxon>Fungi</taxon>
        <taxon>Dikarya</taxon>
        <taxon>Basidiomycota</taxon>
        <taxon>Pucciniomycotina</taxon>
        <taxon>Pucciniomycetes</taxon>
        <taxon>Pucciniales</taxon>
        <taxon>Pucciniaceae</taxon>
        <taxon>Puccinia</taxon>
    </lineage>
</organism>
<dbReference type="VEuPathDB" id="FungiDB:PSHT_11901"/>
<keyword evidence="2" id="KW-1185">Reference proteome</keyword>